<evidence type="ECO:0000256" key="1">
    <source>
        <dbReference type="SAM" id="MobiDB-lite"/>
    </source>
</evidence>
<dbReference type="EMBL" id="CP023976">
    <property type="protein sequence ID" value="ATM24676.1"/>
    <property type="molecule type" value="Genomic_DNA"/>
</dbReference>
<name>A0A291W4U3_9ACTN</name>
<keyword evidence="2" id="KW-0614">Plasmid</keyword>
<dbReference type="Proteomes" id="UP000195880">
    <property type="component" value="Plasmid pMDJK44.1"/>
</dbReference>
<feature type="compositionally biased region" description="Polar residues" evidence="1">
    <location>
        <begin position="70"/>
        <end position="83"/>
    </location>
</feature>
<reference evidence="2 3" key="1">
    <citation type="submission" date="2017-10" db="EMBL/GenBank/DDBJ databases">
        <title>Streptomyces alboflavus Genome sequencing and assembly.</title>
        <authorList>
            <person name="Wang Y."/>
            <person name="Du B."/>
            <person name="Ding Y."/>
            <person name="Liu H."/>
            <person name="Hou Q."/>
            <person name="Liu K."/>
            <person name="Wang C."/>
            <person name="Yao L."/>
        </authorList>
    </citation>
    <scope>NUCLEOTIDE SEQUENCE [LARGE SCALE GENOMIC DNA]</scope>
    <source>
        <strain evidence="2 3">MDJK44</strain>
        <plasmid evidence="3">Plasmid pmdjk44.1</plasmid>
    </source>
</reference>
<accession>A0A291W4U3</accession>
<geneLocation type="plasmid" evidence="3">
    <name>pmdjk44.1</name>
</geneLocation>
<evidence type="ECO:0000313" key="2">
    <source>
        <dbReference type="EMBL" id="ATM24676.1"/>
    </source>
</evidence>
<proteinExistence type="predicted"/>
<organism evidence="2 3">
    <name type="scientific">Streptomyces alboflavus</name>
    <dbReference type="NCBI Taxonomy" id="67267"/>
    <lineage>
        <taxon>Bacteria</taxon>
        <taxon>Bacillati</taxon>
        <taxon>Actinomycetota</taxon>
        <taxon>Actinomycetes</taxon>
        <taxon>Kitasatosporales</taxon>
        <taxon>Streptomycetaceae</taxon>
        <taxon>Streptomyces</taxon>
    </lineage>
</organism>
<gene>
    <name evidence="2" type="ORF">SMD44_p10177</name>
</gene>
<evidence type="ECO:0000313" key="3">
    <source>
        <dbReference type="Proteomes" id="UP000195880"/>
    </source>
</evidence>
<feature type="region of interest" description="Disordered" evidence="1">
    <location>
        <begin position="1"/>
        <end position="37"/>
    </location>
</feature>
<feature type="compositionally biased region" description="Low complexity" evidence="1">
    <location>
        <begin position="23"/>
        <end position="37"/>
    </location>
</feature>
<keyword evidence="3" id="KW-1185">Reference proteome</keyword>
<feature type="region of interest" description="Disordered" evidence="1">
    <location>
        <begin position="63"/>
        <end position="83"/>
    </location>
</feature>
<dbReference type="KEGG" id="salf:SMD44_p10177"/>
<sequence>MNLPARPEVTRPVEALTPRGEGTETTADGTAAPQAPARAAREVSEPLLPGVVFMDEVPHVLARGRDETSPLRQVMTQQRRPLP</sequence>
<protein>
    <submittedName>
        <fullName evidence="2">Uncharacterized protein</fullName>
    </submittedName>
</protein>
<dbReference type="AlphaFoldDB" id="A0A291W4U3"/>